<evidence type="ECO:0000256" key="1">
    <source>
        <dbReference type="SAM" id="Coils"/>
    </source>
</evidence>
<feature type="coiled-coil region" evidence="1">
    <location>
        <begin position="17"/>
        <end position="44"/>
    </location>
</feature>
<evidence type="ECO:0000313" key="2">
    <source>
        <dbReference type="EMBL" id="ORX78154.1"/>
    </source>
</evidence>
<dbReference type="Gene3D" id="2.160.20.10">
    <property type="entry name" value="Single-stranded right-handed beta-helix, Pectin lyase-like"/>
    <property type="match status" value="1"/>
</dbReference>
<dbReference type="AlphaFoldDB" id="A0A1Y1WYI8"/>
<proteinExistence type="predicted"/>
<name>A0A1Y1WYI8_9FUNG</name>
<evidence type="ECO:0000313" key="3">
    <source>
        <dbReference type="Proteomes" id="UP000193944"/>
    </source>
</evidence>
<keyword evidence="3" id="KW-1185">Reference proteome</keyword>
<dbReference type="SUPFAM" id="SSF51126">
    <property type="entry name" value="Pectin lyase-like"/>
    <property type="match status" value="1"/>
</dbReference>
<accession>A0A1Y1WYI8</accession>
<dbReference type="Proteomes" id="UP000193944">
    <property type="component" value="Unassembled WGS sequence"/>
</dbReference>
<keyword evidence="1" id="KW-0175">Coiled coil</keyword>
<comment type="caution">
    <text evidence="2">The sequence shown here is derived from an EMBL/GenBank/DDBJ whole genome shotgun (WGS) entry which is preliminary data.</text>
</comment>
<dbReference type="OrthoDB" id="10531196at2759"/>
<evidence type="ECO:0008006" key="4">
    <source>
        <dbReference type="Google" id="ProtNLM"/>
    </source>
</evidence>
<sequence>MNKYISSLKFSKESIYISEEAQFIEELEQQKEILINESLNIKNGINILNKETIIINGENSGKLNFDNSYGIYMESIKNIKISNISINGILTTKNVENLYFKNVNFEGNIASYNNLNNVNFIFENCKFYSSNLKNNHIGIELTELNNVVFKDCLFVGNENIENILFFGGTEETLDNTIEIKNSYFNGYNNSLCFNGSFGNININNSNFTNCVDNISIYGGAVHIYKSYSNIKNSRFENCHSVGMGGCVGMITSNVDFESNVFHNCTALYGGNGLVSLDNSEQVITFQNSIHTGDPNSNYLSLGAIMSCFGKLDLIIKDLYGYGLHSTISGGLFFFNGEQNIIMRNITINDITGKNVGGLFLHALGGVEAAKVDIDGCYLSNFFQYSEINSCSFIWLNYGIAKINNCNLYNFKGRNNCILYQDTNSYTEIKNSIFEKYSSNTPSIIINNHSYGTKNEIDTLMIKNCKFMDMKTNIYTLLASTGGTVNIINTEVKDIEAINHYNGIECKTLNNYCSIFGLIVNDSILNISNTTYTNITGKIGFASYYLAK</sequence>
<organism evidence="2 3">
    <name type="scientific">Anaeromyces robustus</name>
    <dbReference type="NCBI Taxonomy" id="1754192"/>
    <lineage>
        <taxon>Eukaryota</taxon>
        <taxon>Fungi</taxon>
        <taxon>Fungi incertae sedis</taxon>
        <taxon>Chytridiomycota</taxon>
        <taxon>Chytridiomycota incertae sedis</taxon>
        <taxon>Neocallimastigomycetes</taxon>
        <taxon>Neocallimastigales</taxon>
        <taxon>Neocallimastigaceae</taxon>
        <taxon>Anaeromyces</taxon>
    </lineage>
</organism>
<protein>
    <recommendedName>
        <fullName evidence="4">Right handed beta helix domain-containing protein</fullName>
    </recommendedName>
</protein>
<dbReference type="InterPro" id="IPR011050">
    <property type="entry name" value="Pectin_lyase_fold/virulence"/>
</dbReference>
<reference evidence="2 3" key="1">
    <citation type="submission" date="2016-08" db="EMBL/GenBank/DDBJ databases">
        <title>A Parts List for Fungal Cellulosomes Revealed by Comparative Genomics.</title>
        <authorList>
            <consortium name="DOE Joint Genome Institute"/>
            <person name="Haitjema C.H."/>
            <person name="Gilmore S.P."/>
            <person name="Henske J.K."/>
            <person name="Solomon K.V."/>
            <person name="De Groot R."/>
            <person name="Kuo A."/>
            <person name="Mondo S.J."/>
            <person name="Salamov A.A."/>
            <person name="Labutti K."/>
            <person name="Zhao Z."/>
            <person name="Chiniquy J."/>
            <person name="Barry K."/>
            <person name="Brewer H.M."/>
            <person name="Purvine S.O."/>
            <person name="Wright A.T."/>
            <person name="Boxma B."/>
            <person name="Van Alen T."/>
            <person name="Hackstein J.H."/>
            <person name="Baker S.E."/>
            <person name="Grigoriev I.V."/>
            <person name="O'Malley M.A."/>
        </authorList>
    </citation>
    <scope>NUCLEOTIDE SEQUENCE [LARGE SCALE GENOMIC DNA]</scope>
    <source>
        <strain evidence="2 3">S4</strain>
    </source>
</reference>
<gene>
    <name evidence="2" type="ORF">BCR32DRAFT_270235</name>
</gene>
<dbReference type="InterPro" id="IPR012334">
    <property type="entry name" value="Pectin_lyas_fold"/>
</dbReference>
<dbReference type="EMBL" id="MCFG01000221">
    <property type="protein sequence ID" value="ORX78154.1"/>
    <property type="molecule type" value="Genomic_DNA"/>
</dbReference>
<reference evidence="2 3" key="2">
    <citation type="submission" date="2016-08" db="EMBL/GenBank/DDBJ databases">
        <title>Pervasive Adenine N6-methylation of Active Genes in Fungi.</title>
        <authorList>
            <consortium name="DOE Joint Genome Institute"/>
            <person name="Mondo S.J."/>
            <person name="Dannebaum R.O."/>
            <person name="Kuo R.C."/>
            <person name="Labutti K."/>
            <person name="Haridas S."/>
            <person name="Kuo A."/>
            <person name="Salamov A."/>
            <person name="Ahrendt S.R."/>
            <person name="Lipzen A."/>
            <person name="Sullivan W."/>
            <person name="Andreopoulos W.B."/>
            <person name="Clum A."/>
            <person name="Lindquist E."/>
            <person name="Daum C."/>
            <person name="Ramamoorthy G.K."/>
            <person name="Gryganskyi A."/>
            <person name="Culley D."/>
            <person name="Magnuson J.K."/>
            <person name="James T.Y."/>
            <person name="O'Malley M.A."/>
            <person name="Stajich J.E."/>
            <person name="Spatafora J.W."/>
            <person name="Visel A."/>
            <person name="Grigoriev I.V."/>
        </authorList>
    </citation>
    <scope>NUCLEOTIDE SEQUENCE [LARGE SCALE GENOMIC DNA]</scope>
    <source>
        <strain evidence="2 3">S4</strain>
    </source>
</reference>